<evidence type="ECO:0000259" key="7">
    <source>
        <dbReference type="PROSITE" id="PS50885"/>
    </source>
</evidence>
<keyword evidence="5" id="KW-0812">Transmembrane</keyword>
<dbReference type="InterPro" id="IPR004090">
    <property type="entry name" value="Chemotax_Me-accpt_rcpt"/>
</dbReference>
<feature type="domain" description="Methyl-accepting transducer" evidence="6">
    <location>
        <begin position="271"/>
        <end position="500"/>
    </location>
</feature>
<keyword evidence="5" id="KW-1133">Transmembrane helix</keyword>
<dbReference type="Pfam" id="PF12729">
    <property type="entry name" value="4HB_MCP_1"/>
    <property type="match status" value="1"/>
</dbReference>
<protein>
    <submittedName>
        <fullName evidence="8">Methyl-accepting chemotaxis protein-1 (Serine sensor receptor)</fullName>
    </submittedName>
</protein>
<dbReference type="PANTHER" id="PTHR43531">
    <property type="entry name" value="PROTEIN ICFG"/>
    <property type="match status" value="1"/>
</dbReference>
<sequence length="516" mass="54294">MKSLQNIKLGPRLALAFGMVLLLMLVIAVVGLRGIGSVSDALRNVYIDRTIPLQQLGDVNRIINRNRVLVMDIMARPTKENIERRSAELSSNVQAANELWKAYMASAMTPEEASLAAEFAKAREAYVKQGLLAVRDAIVAGQDEEAVKIYTESVSKLGPPAEKAINELVKLQVAQAAKEYEAAQSTRATATAVAIGVALIALFSGAFLAWVIVKSITRPIGEAVALAKAISAGDLTSQVHAQGRDEVAELLRELAEMNASLVRIVGQVRNSSDSIATGSAQIASGNADLSQRTEEQASNLQQTAASMEQLTATVKQNADTARQATQLAGGASSAASQGGRVVEQVVVTMGEITESSRRIADIIGTIDGIAFQTNILALNAAVEAARAGEQGRGFAVVASEVRSLAQRSAQAAKEIKTLIGASVEKVENGSRLVHEAGQSMGEIVSQVRRVNDLINEISAASVEQSSGISQVGDAVNQLDQVTQQNAALVEESAAAAESLKHQAANLAKIVAVFKLS</sequence>
<feature type="domain" description="HAMP" evidence="7">
    <location>
        <begin position="214"/>
        <end position="266"/>
    </location>
</feature>
<dbReference type="InterPro" id="IPR004089">
    <property type="entry name" value="MCPsignal_dom"/>
</dbReference>
<organism evidence="8 9">
    <name type="scientific">Roseateles toxinivorans</name>
    <dbReference type="NCBI Taxonomy" id="270368"/>
    <lineage>
        <taxon>Bacteria</taxon>
        <taxon>Pseudomonadati</taxon>
        <taxon>Pseudomonadota</taxon>
        <taxon>Betaproteobacteria</taxon>
        <taxon>Burkholderiales</taxon>
        <taxon>Sphaerotilaceae</taxon>
        <taxon>Roseateles</taxon>
    </lineage>
</organism>
<dbReference type="InterPro" id="IPR051310">
    <property type="entry name" value="MCP_chemotaxis"/>
</dbReference>
<reference evidence="8 9" key="1">
    <citation type="submission" date="2019-03" db="EMBL/GenBank/DDBJ databases">
        <title>Genomic Encyclopedia of Type Strains, Phase IV (KMG-IV): sequencing the most valuable type-strain genomes for metagenomic binning, comparative biology and taxonomic classification.</title>
        <authorList>
            <person name="Goeker M."/>
        </authorList>
    </citation>
    <scope>NUCLEOTIDE SEQUENCE [LARGE SCALE GENOMIC DNA]</scope>
    <source>
        <strain evidence="8 9">DSM 16998</strain>
    </source>
</reference>
<dbReference type="Pfam" id="PF00015">
    <property type="entry name" value="MCPsignal"/>
    <property type="match status" value="1"/>
</dbReference>
<keyword evidence="9" id="KW-1185">Reference proteome</keyword>
<dbReference type="CDD" id="cd11386">
    <property type="entry name" value="MCP_signal"/>
    <property type="match status" value="1"/>
</dbReference>
<comment type="subcellular location">
    <subcellularLocation>
        <location evidence="1">Membrane</location>
    </subcellularLocation>
</comment>
<comment type="caution">
    <text evidence="8">The sequence shown here is derived from an EMBL/GenBank/DDBJ whole genome shotgun (WGS) entry which is preliminary data.</text>
</comment>
<dbReference type="Gene3D" id="1.10.287.950">
    <property type="entry name" value="Methyl-accepting chemotaxis protein"/>
    <property type="match status" value="1"/>
</dbReference>
<evidence type="ECO:0000259" key="6">
    <source>
        <dbReference type="PROSITE" id="PS50111"/>
    </source>
</evidence>
<dbReference type="PROSITE" id="PS50885">
    <property type="entry name" value="HAMP"/>
    <property type="match status" value="1"/>
</dbReference>
<dbReference type="EMBL" id="SNXS01000002">
    <property type="protein sequence ID" value="TDP72895.1"/>
    <property type="molecule type" value="Genomic_DNA"/>
</dbReference>
<evidence type="ECO:0000256" key="1">
    <source>
        <dbReference type="ARBA" id="ARBA00004370"/>
    </source>
</evidence>
<comment type="similarity">
    <text evidence="3">Belongs to the methyl-accepting chemotaxis (MCP) protein family.</text>
</comment>
<dbReference type="GO" id="GO:0004888">
    <property type="term" value="F:transmembrane signaling receptor activity"/>
    <property type="evidence" value="ECO:0007669"/>
    <property type="project" value="InterPro"/>
</dbReference>
<dbReference type="OrthoDB" id="9806477at2"/>
<evidence type="ECO:0000256" key="2">
    <source>
        <dbReference type="ARBA" id="ARBA00022481"/>
    </source>
</evidence>
<dbReference type="RefSeq" id="WP_133700324.1">
    <property type="nucleotide sequence ID" value="NZ_SNXS01000002.1"/>
</dbReference>
<feature type="transmembrane region" description="Helical" evidence="5">
    <location>
        <begin position="12"/>
        <end position="32"/>
    </location>
</feature>
<name>A0A4R6QRP3_9BURK</name>
<evidence type="ECO:0000313" key="9">
    <source>
        <dbReference type="Proteomes" id="UP000295361"/>
    </source>
</evidence>
<dbReference type="InterPro" id="IPR003660">
    <property type="entry name" value="HAMP_dom"/>
</dbReference>
<evidence type="ECO:0000256" key="3">
    <source>
        <dbReference type="ARBA" id="ARBA00029447"/>
    </source>
</evidence>
<proteinExistence type="inferred from homology"/>
<keyword evidence="2" id="KW-0488">Methylation</keyword>
<keyword evidence="4" id="KW-0807">Transducer</keyword>
<keyword evidence="8" id="KW-0675">Receptor</keyword>
<dbReference type="SMART" id="SM00304">
    <property type="entry name" value="HAMP"/>
    <property type="match status" value="1"/>
</dbReference>
<dbReference type="PROSITE" id="PS50111">
    <property type="entry name" value="CHEMOTAXIS_TRANSDUC_2"/>
    <property type="match status" value="1"/>
</dbReference>
<dbReference type="GO" id="GO:0005886">
    <property type="term" value="C:plasma membrane"/>
    <property type="evidence" value="ECO:0007669"/>
    <property type="project" value="TreeGrafter"/>
</dbReference>
<dbReference type="AlphaFoldDB" id="A0A4R6QRP3"/>
<evidence type="ECO:0000313" key="8">
    <source>
        <dbReference type="EMBL" id="TDP72895.1"/>
    </source>
</evidence>
<evidence type="ECO:0000256" key="4">
    <source>
        <dbReference type="PROSITE-ProRule" id="PRU00284"/>
    </source>
</evidence>
<gene>
    <name evidence="8" type="ORF">DES47_102641</name>
</gene>
<dbReference type="Proteomes" id="UP000295361">
    <property type="component" value="Unassembled WGS sequence"/>
</dbReference>
<dbReference type="SMART" id="SM00283">
    <property type="entry name" value="MA"/>
    <property type="match status" value="1"/>
</dbReference>
<accession>A0A4R6QRP3</accession>
<dbReference type="PRINTS" id="PR00260">
    <property type="entry name" value="CHEMTRNSDUCR"/>
</dbReference>
<keyword evidence="5" id="KW-0472">Membrane</keyword>
<dbReference type="Pfam" id="PF00672">
    <property type="entry name" value="HAMP"/>
    <property type="match status" value="1"/>
</dbReference>
<dbReference type="FunCoup" id="A0A4R6QRP3">
    <property type="interactions" value="307"/>
</dbReference>
<dbReference type="InterPro" id="IPR024478">
    <property type="entry name" value="HlyB_4HB_MCP"/>
</dbReference>
<dbReference type="CDD" id="cd06225">
    <property type="entry name" value="HAMP"/>
    <property type="match status" value="1"/>
</dbReference>
<dbReference type="InParanoid" id="A0A4R6QRP3"/>
<dbReference type="FunFam" id="1.10.287.950:FF:000001">
    <property type="entry name" value="Methyl-accepting chemotaxis sensory transducer"/>
    <property type="match status" value="1"/>
</dbReference>
<dbReference type="GO" id="GO:0007165">
    <property type="term" value="P:signal transduction"/>
    <property type="evidence" value="ECO:0007669"/>
    <property type="project" value="UniProtKB-KW"/>
</dbReference>
<evidence type="ECO:0000256" key="5">
    <source>
        <dbReference type="SAM" id="Phobius"/>
    </source>
</evidence>
<dbReference type="GO" id="GO:0006935">
    <property type="term" value="P:chemotaxis"/>
    <property type="evidence" value="ECO:0007669"/>
    <property type="project" value="InterPro"/>
</dbReference>
<dbReference type="PANTHER" id="PTHR43531:SF14">
    <property type="entry name" value="METHYL-ACCEPTING CHEMOTAXIS PROTEIN I-RELATED"/>
    <property type="match status" value="1"/>
</dbReference>
<dbReference type="SUPFAM" id="SSF58104">
    <property type="entry name" value="Methyl-accepting chemotaxis protein (MCP) signaling domain"/>
    <property type="match status" value="1"/>
</dbReference>
<feature type="transmembrane region" description="Helical" evidence="5">
    <location>
        <begin position="192"/>
        <end position="213"/>
    </location>
</feature>